<organism evidence="4">
    <name type="scientific">Arcella intermedia</name>
    <dbReference type="NCBI Taxonomy" id="1963864"/>
    <lineage>
        <taxon>Eukaryota</taxon>
        <taxon>Amoebozoa</taxon>
        <taxon>Tubulinea</taxon>
        <taxon>Elardia</taxon>
        <taxon>Arcellinida</taxon>
        <taxon>Sphaerothecina</taxon>
        <taxon>Arcellidae</taxon>
        <taxon>Arcella</taxon>
    </lineage>
</organism>
<dbReference type="AlphaFoldDB" id="A0A6B2LNJ3"/>
<protein>
    <recommendedName>
        <fullName evidence="3">Protein kinase domain-containing protein</fullName>
    </recommendedName>
</protein>
<keyword evidence="2" id="KW-0067">ATP-binding</keyword>
<dbReference type="PROSITE" id="PS50011">
    <property type="entry name" value="PROTEIN_KINASE_DOM"/>
    <property type="match status" value="1"/>
</dbReference>
<evidence type="ECO:0000256" key="2">
    <source>
        <dbReference type="ARBA" id="ARBA00022840"/>
    </source>
</evidence>
<feature type="domain" description="Protein kinase" evidence="3">
    <location>
        <begin position="1"/>
        <end position="84"/>
    </location>
</feature>
<dbReference type="InterPro" id="IPR011009">
    <property type="entry name" value="Kinase-like_dom_sf"/>
</dbReference>
<evidence type="ECO:0000256" key="1">
    <source>
        <dbReference type="ARBA" id="ARBA00022741"/>
    </source>
</evidence>
<dbReference type="InterPro" id="IPR000719">
    <property type="entry name" value="Prot_kinase_dom"/>
</dbReference>
<dbReference type="Pfam" id="PF00069">
    <property type="entry name" value="Pkinase"/>
    <property type="match status" value="1"/>
</dbReference>
<dbReference type="GO" id="GO:0005524">
    <property type="term" value="F:ATP binding"/>
    <property type="evidence" value="ECO:0007669"/>
    <property type="project" value="UniProtKB-KW"/>
</dbReference>
<evidence type="ECO:0000259" key="3">
    <source>
        <dbReference type="PROSITE" id="PS50011"/>
    </source>
</evidence>
<dbReference type="InterPro" id="IPR051681">
    <property type="entry name" value="Ser/Thr_Kinases-Pseudokinases"/>
</dbReference>
<dbReference type="PANTHER" id="PTHR44329">
    <property type="entry name" value="SERINE/THREONINE-PROTEIN KINASE TNNI3K-RELATED"/>
    <property type="match status" value="1"/>
</dbReference>
<dbReference type="InterPro" id="IPR008271">
    <property type="entry name" value="Ser/Thr_kinase_AS"/>
</dbReference>
<dbReference type="EMBL" id="GIBP01009780">
    <property type="protein sequence ID" value="NDV38749.1"/>
    <property type="molecule type" value="Transcribed_RNA"/>
</dbReference>
<sequence length="84" mass="9623">MELLETDLEKYILSEKDKIDPKIRIRILFDIANGLNYLHNNKVIHADLKSLNILLTDENRAKICDFGAAKLKTLAGTKERIQSN</sequence>
<proteinExistence type="predicted"/>
<name>A0A6B2LNJ3_9EUKA</name>
<dbReference type="GO" id="GO:0004674">
    <property type="term" value="F:protein serine/threonine kinase activity"/>
    <property type="evidence" value="ECO:0007669"/>
    <property type="project" value="TreeGrafter"/>
</dbReference>
<dbReference type="SUPFAM" id="SSF56112">
    <property type="entry name" value="Protein kinase-like (PK-like)"/>
    <property type="match status" value="1"/>
</dbReference>
<keyword evidence="1" id="KW-0547">Nucleotide-binding</keyword>
<dbReference type="PROSITE" id="PS00108">
    <property type="entry name" value="PROTEIN_KINASE_ST"/>
    <property type="match status" value="1"/>
</dbReference>
<dbReference type="Gene3D" id="1.10.510.10">
    <property type="entry name" value="Transferase(Phosphotransferase) domain 1"/>
    <property type="match status" value="1"/>
</dbReference>
<accession>A0A6B2LNJ3</accession>
<reference evidence="4" key="1">
    <citation type="journal article" date="2020" name="J. Eukaryot. Microbiol.">
        <title>De novo Sequencing, Assembly and Annotation of the Transcriptome for the Free-Living Testate Amoeba Arcella intermedia.</title>
        <authorList>
            <person name="Ribeiro G.M."/>
            <person name="Porfirio-Sousa A.L."/>
            <person name="Maurer-Alcala X.X."/>
            <person name="Katz L.A."/>
            <person name="Lahr D.J.G."/>
        </authorList>
    </citation>
    <scope>NUCLEOTIDE SEQUENCE</scope>
</reference>
<evidence type="ECO:0000313" key="4">
    <source>
        <dbReference type="EMBL" id="NDV38749.1"/>
    </source>
</evidence>